<sequence>MRISVLSLSLFSLLFFLLPSLLVPGPAAAETLPPGTHTRKVTTPDGLVRDYLLHVPPGRARPRPLVIAMHGGGSNMSGLRELAGLDELADRDGVLVAYPNGVLRTWNAGGCCVFARALGIDDVTFLDMLIDSLVRAGLADPHRIHLTGFSNGGGMAYRYACERPGRVASVGVVSGALGTPCKPERRVPVITFHGTWDILVPYGGGGNMDLGSDTPFAPVEETIDFWRRINRQPPFGPPVLDEAWTQCRTTGPRHVAEVMFCKITGGGHEWHRGGGLIGVDLTPVLWDFFARHRRGFPAPPSPSPSQGSQ</sequence>
<dbReference type="InterPro" id="IPR050955">
    <property type="entry name" value="Plant_Biomass_Hydrol_Est"/>
</dbReference>
<reference evidence="4 5" key="1">
    <citation type="submission" date="2018-06" db="EMBL/GenBank/DDBJ databases">
        <title>Actinomadura craniellae sp. nov. isolated from marine sponge Craniella sp.</title>
        <authorList>
            <person name="Li L."/>
            <person name="Xu Q.H."/>
            <person name="Lin H.W."/>
            <person name="Lu Y.H."/>
        </authorList>
    </citation>
    <scope>NUCLEOTIDE SEQUENCE [LARGE SCALE GENOMIC DNA]</scope>
    <source>
        <strain evidence="4 5">LHW63021</strain>
    </source>
</reference>
<dbReference type="InterPro" id="IPR029058">
    <property type="entry name" value="AB_hydrolase_fold"/>
</dbReference>
<proteinExistence type="predicted"/>
<dbReference type="RefSeq" id="WP_111864513.1">
    <property type="nucleotide sequence ID" value="NZ_QLYX01000003.1"/>
</dbReference>
<dbReference type="Gene3D" id="3.40.50.1820">
    <property type="entry name" value="alpha/beta hydrolase"/>
    <property type="match status" value="1"/>
</dbReference>
<dbReference type="PANTHER" id="PTHR43037:SF1">
    <property type="entry name" value="BLL1128 PROTEIN"/>
    <property type="match status" value="1"/>
</dbReference>
<comment type="caution">
    <text evidence="4">The sequence shown here is derived from an EMBL/GenBank/DDBJ whole genome shotgun (WGS) entry which is preliminary data.</text>
</comment>
<accession>A0A365H9Y8</accession>
<evidence type="ECO:0000256" key="3">
    <source>
        <dbReference type="SAM" id="SignalP"/>
    </source>
</evidence>
<feature type="chain" id="PRO_5016909177" description="Polyhydroxybutyrate depolymerase" evidence="3">
    <location>
        <begin position="30"/>
        <end position="309"/>
    </location>
</feature>
<dbReference type="GO" id="GO:0005576">
    <property type="term" value="C:extracellular region"/>
    <property type="evidence" value="ECO:0007669"/>
    <property type="project" value="InterPro"/>
</dbReference>
<evidence type="ECO:0000256" key="1">
    <source>
        <dbReference type="ARBA" id="ARBA00022729"/>
    </source>
</evidence>
<organism evidence="4 5">
    <name type="scientific">Actinomadura craniellae</name>
    <dbReference type="NCBI Taxonomy" id="2231787"/>
    <lineage>
        <taxon>Bacteria</taxon>
        <taxon>Bacillati</taxon>
        <taxon>Actinomycetota</taxon>
        <taxon>Actinomycetes</taxon>
        <taxon>Streptosporangiales</taxon>
        <taxon>Thermomonosporaceae</taxon>
        <taxon>Actinomadura</taxon>
    </lineage>
</organism>
<gene>
    <name evidence="4" type="ORF">DPM19_08605</name>
</gene>
<keyword evidence="1 3" id="KW-0732">Signal</keyword>
<dbReference type="EMBL" id="QLYX01000003">
    <property type="protein sequence ID" value="RAY15818.1"/>
    <property type="molecule type" value="Genomic_DNA"/>
</dbReference>
<dbReference type="GO" id="GO:0016787">
    <property type="term" value="F:hydrolase activity"/>
    <property type="evidence" value="ECO:0007669"/>
    <property type="project" value="UniProtKB-KW"/>
</dbReference>
<dbReference type="Pfam" id="PF10503">
    <property type="entry name" value="Esterase_PHB"/>
    <property type="match status" value="1"/>
</dbReference>
<evidence type="ECO:0008006" key="6">
    <source>
        <dbReference type="Google" id="ProtNLM"/>
    </source>
</evidence>
<dbReference type="Proteomes" id="UP000251891">
    <property type="component" value="Unassembled WGS sequence"/>
</dbReference>
<name>A0A365H9Y8_9ACTN</name>
<protein>
    <recommendedName>
        <fullName evidence="6">Polyhydroxybutyrate depolymerase</fullName>
    </recommendedName>
</protein>
<feature type="signal peptide" evidence="3">
    <location>
        <begin position="1"/>
        <end position="29"/>
    </location>
</feature>
<evidence type="ECO:0000313" key="5">
    <source>
        <dbReference type="Proteomes" id="UP000251891"/>
    </source>
</evidence>
<dbReference type="AlphaFoldDB" id="A0A365H9Y8"/>
<dbReference type="InterPro" id="IPR010126">
    <property type="entry name" value="Esterase_phb"/>
</dbReference>
<dbReference type="PANTHER" id="PTHR43037">
    <property type="entry name" value="UNNAMED PRODUCT-RELATED"/>
    <property type="match status" value="1"/>
</dbReference>
<keyword evidence="2" id="KW-0378">Hydrolase</keyword>
<dbReference type="SUPFAM" id="SSF53474">
    <property type="entry name" value="alpha/beta-Hydrolases"/>
    <property type="match status" value="1"/>
</dbReference>
<evidence type="ECO:0000313" key="4">
    <source>
        <dbReference type="EMBL" id="RAY15818.1"/>
    </source>
</evidence>
<evidence type="ECO:0000256" key="2">
    <source>
        <dbReference type="ARBA" id="ARBA00022801"/>
    </source>
</evidence>
<keyword evidence="5" id="KW-1185">Reference proteome</keyword>
<dbReference type="OrthoDB" id="9767239at2"/>